<evidence type="ECO:0000256" key="4">
    <source>
        <dbReference type="PROSITE-ProRule" id="PRU01161"/>
    </source>
</evidence>
<keyword evidence="3 4" id="KW-0443">Lipid metabolism</keyword>
<dbReference type="Pfam" id="PF01734">
    <property type="entry name" value="Patatin"/>
    <property type="match status" value="1"/>
</dbReference>
<evidence type="ECO:0000259" key="5">
    <source>
        <dbReference type="PROSITE" id="PS51635"/>
    </source>
</evidence>
<keyword evidence="2 4" id="KW-0442">Lipid degradation</keyword>
<dbReference type="PROSITE" id="PS51635">
    <property type="entry name" value="PNPLA"/>
    <property type="match status" value="1"/>
</dbReference>
<evidence type="ECO:0000313" key="7">
    <source>
        <dbReference type="Proteomes" id="UP001280156"/>
    </source>
</evidence>
<feature type="active site" description="Proton acceptor" evidence="4">
    <location>
        <position position="168"/>
    </location>
</feature>
<dbReference type="PANTHER" id="PTHR14226">
    <property type="entry name" value="NEUROPATHY TARGET ESTERASE/SWISS CHEESE D.MELANOGASTER"/>
    <property type="match status" value="1"/>
</dbReference>
<reference evidence="6 7" key="1">
    <citation type="submission" date="2023-08" db="EMBL/GenBank/DDBJ databases">
        <title>Implementing the SeqCode for naming new Mesorhizobium species isolated from Vachellia karroo root nodules.</title>
        <authorList>
            <person name="Van Lill M."/>
        </authorList>
    </citation>
    <scope>NUCLEOTIDE SEQUENCE [LARGE SCALE GENOMIC DNA]</scope>
    <source>
        <strain evidence="6 7">VK2B</strain>
    </source>
</reference>
<dbReference type="EMBL" id="JAVIIV010000031">
    <property type="protein sequence ID" value="MDX8489391.1"/>
    <property type="molecule type" value="Genomic_DNA"/>
</dbReference>
<dbReference type="InterPro" id="IPR016035">
    <property type="entry name" value="Acyl_Trfase/lysoPLipase"/>
</dbReference>
<feature type="domain" description="PNPLA" evidence="5">
    <location>
        <begin position="7"/>
        <end position="181"/>
    </location>
</feature>
<sequence>MSPTFGVAFGGGGARGLAHIHIVEALDELGIKPAAIAGSSIGAIMGAGMASGMTGAEIHDYARSILGSRAEVAARMWRSRPGTIAEAMQGGIRVSQFNIERILKAFLPEAIPQTFEALKIPLKVTATDYFGHSLAVFAEGDLHSALAASAAIPAVFRPVTREGRVLIDGGIYNPVPFDLIEKDADIIIAVDVVGAPSEAERRHPTTVDLMYGATQLMMQSIIANKLRQHPPDILIRPNVSKYRVLEFLKIEALMAETVEIKDELKRAVEKAVEAHGGRRGKKKVV</sequence>
<feature type="short sequence motif" description="GXGXXG" evidence="4">
    <location>
        <begin position="11"/>
        <end position="16"/>
    </location>
</feature>
<gene>
    <name evidence="6" type="ORF">RFM52_29905</name>
</gene>
<organism evidence="6 7">
    <name type="scientific">Mesorhizobium humile</name>
    <dbReference type="NCBI Taxonomy" id="3072313"/>
    <lineage>
        <taxon>Bacteria</taxon>
        <taxon>Pseudomonadati</taxon>
        <taxon>Pseudomonadota</taxon>
        <taxon>Alphaproteobacteria</taxon>
        <taxon>Hyphomicrobiales</taxon>
        <taxon>Phyllobacteriaceae</taxon>
        <taxon>Mesorhizobium</taxon>
    </lineage>
</organism>
<comment type="caution">
    <text evidence="6">The sequence shown here is derived from an EMBL/GenBank/DDBJ whole genome shotgun (WGS) entry which is preliminary data.</text>
</comment>
<evidence type="ECO:0000256" key="3">
    <source>
        <dbReference type="ARBA" id="ARBA00023098"/>
    </source>
</evidence>
<dbReference type="RefSeq" id="WP_320298258.1">
    <property type="nucleotide sequence ID" value="NZ_JAVIIU010000016.1"/>
</dbReference>
<proteinExistence type="predicted"/>
<keyword evidence="1 4" id="KW-0378">Hydrolase</keyword>
<feature type="short sequence motif" description="GXSXG" evidence="4">
    <location>
        <begin position="38"/>
        <end position="42"/>
    </location>
</feature>
<dbReference type="SUPFAM" id="SSF52151">
    <property type="entry name" value="FabD/lysophospholipase-like"/>
    <property type="match status" value="1"/>
</dbReference>
<evidence type="ECO:0000256" key="1">
    <source>
        <dbReference type="ARBA" id="ARBA00022801"/>
    </source>
</evidence>
<feature type="short sequence motif" description="DGA/G" evidence="4">
    <location>
        <begin position="168"/>
        <end position="170"/>
    </location>
</feature>
<accession>A0ABU4YQX7</accession>
<evidence type="ECO:0000256" key="2">
    <source>
        <dbReference type="ARBA" id="ARBA00022963"/>
    </source>
</evidence>
<dbReference type="Proteomes" id="UP001280156">
    <property type="component" value="Unassembled WGS sequence"/>
</dbReference>
<dbReference type="Gene3D" id="3.40.1090.10">
    <property type="entry name" value="Cytosolic phospholipase A2 catalytic domain"/>
    <property type="match status" value="2"/>
</dbReference>
<keyword evidence="7" id="KW-1185">Reference proteome</keyword>
<dbReference type="InterPro" id="IPR050301">
    <property type="entry name" value="NTE"/>
</dbReference>
<dbReference type="InterPro" id="IPR002641">
    <property type="entry name" value="PNPLA_dom"/>
</dbReference>
<dbReference type="PANTHER" id="PTHR14226:SF29">
    <property type="entry name" value="NEUROPATHY TARGET ESTERASE SWS"/>
    <property type="match status" value="1"/>
</dbReference>
<feature type="active site" description="Nucleophile" evidence="4">
    <location>
        <position position="40"/>
    </location>
</feature>
<name>A0ABU4YQX7_9HYPH</name>
<evidence type="ECO:0000313" key="6">
    <source>
        <dbReference type="EMBL" id="MDX8489391.1"/>
    </source>
</evidence>
<protein>
    <submittedName>
        <fullName evidence="6">Patatin-like phospholipase family protein</fullName>
    </submittedName>
</protein>